<proteinExistence type="predicted"/>
<dbReference type="PROSITE" id="PS50853">
    <property type="entry name" value="FN3"/>
    <property type="match status" value="1"/>
</dbReference>
<dbReference type="GO" id="GO:2000042">
    <property type="term" value="P:negative regulation of double-strand break repair via homologous recombination"/>
    <property type="evidence" value="ECO:0007669"/>
    <property type="project" value="TreeGrafter"/>
</dbReference>
<dbReference type="Proteomes" id="UP001059041">
    <property type="component" value="Linkage Group LG17"/>
</dbReference>
<reference evidence="4" key="1">
    <citation type="submission" date="2021-02" db="EMBL/GenBank/DDBJ databases">
        <title>Comparative genomics reveals that relaxation of natural selection precedes convergent phenotypic evolution of cavefish.</title>
        <authorList>
            <person name="Peng Z."/>
        </authorList>
    </citation>
    <scope>NUCLEOTIDE SEQUENCE</scope>
    <source>
        <tissue evidence="4">Muscle</tissue>
    </source>
</reference>
<keyword evidence="2" id="KW-0472">Membrane</keyword>
<keyword evidence="2" id="KW-1133">Transmembrane helix</keyword>
<feature type="transmembrane region" description="Helical" evidence="2">
    <location>
        <begin position="799"/>
        <end position="821"/>
    </location>
</feature>
<dbReference type="InterPro" id="IPR013783">
    <property type="entry name" value="Ig-like_fold"/>
</dbReference>
<gene>
    <name evidence="4" type="ORF">IRJ41_000752</name>
</gene>
<feature type="region of interest" description="Disordered" evidence="1">
    <location>
        <begin position="886"/>
        <end position="908"/>
    </location>
</feature>
<dbReference type="SMART" id="SM00060">
    <property type="entry name" value="FN3"/>
    <property type="match status" value="3"/>
</dbReference>
<organism evidence="4 5">
    <name type="scientific">Triplophysa rosa</name>
    <name type="common">Cave loach</name>
    <dbReference type="NCBI Taxonomy" id="992332"/>
    <lineage>
        <taxon>Eukaryota</taxon>
        <taxon>Metazoa</taxon>
        <taxon>Chordata</taxon>
        <taxon>Craniata</taxon>
        <taxon>Vertebrata</taxon>
        <taxon>Euteleostomi</taxon>
        <taxon>Actinopterygii</taxon>
        <taxon>Neopterygii</taxon>
        <taxon>Teleostei</taxon>
        <taxon>Ostariophysi</taxon>
        <taxon>Cypriniformes</taxon>
        <taxon>Nemacheilidae</taxon>
        <taxon>Triplophysa</taxon>
    </lineage>
</organism>
<evidence type="ECO:0000313" key="5">
    <source>
        <dbReference type="Proteomes" id="UP001059041"/>
    </source>
</evidence>
<accession>A0A9W7TJ62</accession>
<comment type="caution">
    <text evidence="4">The sequence shown here is derived from an EMBL/GenBank/DDBJ whole genome shotgun (WGS) entry which is preliminary data.</text>
</comment>
<keyword evidence="5" id="KW-1185">Reference proteome</keyword>
<evidence type="ECO:0000259" key="3">
    <source>
        <dbReference type="PROSITE" id="PS50853"/>
    </source>
</evidence>
<evidence type="ECO:0000313" key="4">
    <source>
        <dbReference type="EMBL" id="KAI7797391.1"/>
    </source>
</evidence>
<feature type="domain" description="Fibronectin type-III" evidence="3">
    <location>
        <begin position="461"/>
        <end position="554"/>
    </location>
</feature>
<dbReference type="InterPro" id="IPR039996">
    <property type="entry name" value="Shieldin_RINN1"/>
</dbReference>
<evidence type="ECO:0000256" key="2">
    <source>
        <dbReference type="SAM" id="Phobius"/>
    </source>
</evidence>
<feature type="non-terminal residue" evidence="4">
    <location>
        <position position="1"/>
    </location>
</feature>
<dbReference type="AlphaFoldDB" id="A0A9W7TJ62"/>
<dbReference type="CDD" id="cd22293">
    <property type="entry name" value="RBD_SHLD3_N"/>
    <property type="match status" value="1"/>
</dbReference>
<dbReference type="Pfam" id="PF00041">
    <property type="entry name" value="fn3"/>
    <property type="match status" value="1"/>
</dbReference>
<dbReference type="CDD" id="cd00063">
    <property type="entry name" value="FN3"/>
    <property type="match status" value="2"/>
</dbReference>
<keyword evidence="4" id="KW-0675">Receptor</keyword>
<dbReference type="InterPro" id="IPR036116">
    <property type="entry name" value="FN3_sf"/>
</dbReference>
<evidence type="ECO:0000256" key="1">
    <source>
        <dbReference type="SAM" id="MobiDB-lite"/>
    </source>
</evidence>
<dbReference type="GO" id="GO:0045830">
    <property type="term" value="P:positive regulation of isotype switching"/>
    <property type="evidence" value="ECO:0007669"/>
    <property type="project" value="TreeGrafter"/>
</dbReference>
<name>A0A9W7TJ62_TRIRA</name>
<dbReference type="Gene3D" id="2.60.40.10">
    <property type="entry name" value="Immunoglobulins"/>
    <property type="match status" value="3"/>
</dbReference>
<keyword evidence="2" id="KW-0812">Transmembrane</keyword>
<dbReference type="EMBL" id="JAFHDT010000017">
    <property type="protein sequence ID" value="KAI7797391.1"/>
    <property type="molecule type" value="Genomic_DNA"/>
</dbReference>
<dbReference type="PANTHER" id="PTHR41404:SF1">
    <property type="entry name" value="SHIELDIN COMPLEX SUBUNIT 3"/>
    <property type="match status" value="1"/>
</dbReference>
<dbReference type="InterPro" id="IPR003961">
    <property type="entry name" value="FN3_dom"/>
</dbReference>
<dbReference type="SUPFAM" id="SSF49265">
    <property type="entry name" value="Fibronectin type III"/>
    <property type="match status" value="2"/>
</dbReference>
<dbReference type="PANTHER" id="PTHR41404">
    <property type="entry name" value="SHIELDIN COMPLEX SUBUNIT 3"/>
    <property type="match status" value="1"/>
</dbReference>
<dbReference type="GO" id="GO:2001034">
    <property type="term" value="P:positive regulation of double-strand break repair via nonhomologous end joining"/>
    <property type="evidence" value="ECO:0007669"/>
    <property type="project" value="TreeGrafter"/>
</dbReference>
<protein>
    <submittedName>
        <fullName evidence="4">Interleukin-6 receptor subunit beta-like</fullName>
    </submittedName>
</protein>
<sequence length="921" mass="103579">DVSVYFSAGQEVRDVVFITHRVCQEFPCRVLPEFTPWYPSTSDSIRPIRPEIRPPLITPEDLKNITSDSIRPEIRPPLITPEDLKNITSDSIRPEIRPPLITPEDLKNITSDSIRPEIRPPLITPEDLKNITSDSIRPEIRPPLITPEDLKNITSDSIRPEIRPPLITPEDLKNITSDYIRPVSECEDSSRIKTVSSSSENLREFKRSWCVITDRTTPEKITHSFSRLFRKVIAKHRLHLHQRVKWVVCELNCVTHTIDEVWFQLNRAIRHSRLPTCNSNFQRDLCQIWIYCDLFYSEFIDAKMSGTGVMCVLISVFSVCCCESSLQRNKQRFSIQELTVTGVDLKDCGKQKNVCVMSSSDCLNAASDATPDVLTSPENFVNTSCHFVKHEESFTCRWIQMSHVTTINTFIISRENDIISCPSILNPHSSFYFIIKAVNVFSQREIFSHVSSVILDEIVQAPRPVITSVNSTDTSLNVSWTSGDVTVTKCQIRYRRLDTESWTESGVLDVCVEFVSIICDLQPFTEYSVSVRCCRESGRWSHWSSEAPVMTSETMPTAAPRVSYYLALDRNSGSRQLGILWKALDPSDAGGIIRGYEVSYVPVTRLSERRRVRTSDLKVFVSVVSEEYDITVTACNRAGRSPNYQLRVSAHHLQAVSAVEGLWASSEGLSLRLCWIHDSTAVNVSEFAIEWRSSSNPSSGGWKRVNGSTFTALLTGIKSEETYSISVYSIHGSLCGLPVSVSADLQHGNLTVFPHKEQNSFNNLQPNTQYTLYIHGQTTSGNVSKASLDVNTPLLDYDDIITCCVPLVLLVLGFGIFSVLIKTACKEYFCSDVADPGYSLIGHWLLNAPPQANSKVCVLRLETVFTIDQQSEKNVIRVERRVSSAEDVKDQTSDDEENSVSPSSPVDLPVITADNLDYVIL</sequence>